<proteinExistence type="predicted"/>
<keyword evidence="1" id="KW-1133">Transmembrane helix</keyword>
<name>A0A0F9BRN0_9ZZZZ</name>
<dbReference type="AlphaFoldDB" id="A0A0F9BRN0"/>
<keyword evidence="1" id="KW-0472">Membrane</keyword>
<sequence>MVEVRQKVSGLEQFERETKKLLSGPEGLVIVVTRIDERVEVLTAFCNRFKNGMGKIMVSLVVSGIIAALGAVWYLGH</sequence>
<protein>
    <submittedName>
        <fullName evidence="2">Uncharacterized protein</fullName>
    </submittedName>
</protein>
<evidence type="ECO:0000313" key="2">
    <source>
        <dbReference type="EMBL" id="KKK93144.1"/>
    </source>
</evidence>
<evidence type="ECO:0000256" key="1">
    <source>
        <dbReference type="SAM" id="Phobius"/>
    </source>
</evidence>
<keyword evidence="1" id="KW-0812">Transmembrane</keyword>
<organism evidence="2">
    <name type="scientific">marine sediment metagenome</name>
    <dbReference type="NCBI Taxonomy" id="412755"/>
    <lineage>
        <taxon>unclassified sequences</taxon>
        <taxon>metagenomes</taxon>
        <taxon>ecological metagenomes</taxon>
    </lineage>
</organism>
<feature type="transmembrane region" description="Helical" evidence="1">
    <location>
        <begin position="56"/>
        <end position="76"/>
    </location>
</feature>
<dbReference type="EMBL" id="LAZR01047900">
    <property type="protein sequence ID" value="KKK93144.1"/>
    <property type="molecule type" value="Genomic_DNA"/>
</dbReference>
<comment type="caution">
    <text evidence="2">The sequence shown here is derived from an EMBL/GenBank/DDBJ whole genome shotgun (WGS) entry which is preliminary data.</text>
</comment>
<accession>A0A0F9BRN0</accession>
<reference evidence="2" key="1">
    <citation type="journal article" date="2015" name="Nature">
        <title>Complex archaea that bridge the gap between prokaryotes and eukaryotes.</title>
        <authorList>
            <person name="Spang A."/>
            <person name="Saw J.H."/>
            <person name="Jorgensen S.L."/>
            <person name="Zaremba-Niedzwiedzka K."/>
            <person name="Martijn J."/>
            <person name="Lind A.E."/>
            <person name="van Eijk R."/>
            <person name="Schleper C."/>
            <person name="Guy L."/>
            <person name="Ettema T.J."/>
        </authorList>
    </citation>
    <scope>NUCLEOTIDE SEQUENCE</scope>
</reference>
<gene>
    <name evidence="2" type="ORF">LCGC14_2695830</name>
</gene>